<keyword evidence="3" id="KW-1185">Reference proteome</keyword>
<organism evidence="2 3">
    <name type="scientific">Trametes coccinea (strain BRFM310)</name>
    <name type="common">Pycnoporus coccineus</name>
    <dbReference type="NCBI Taxonomy" id="1353009"/>
    <lineage>
        <taxon>Eukaryota</taxon>
        <taxon>Fungi</taxon>
        <taxon>Dikarya</taxon>
        <taxon>Basidiomycota</taxon>
        <taxon>Agaricomycotina</taxon>
        <taxon>Agaricomycetes</taxon>
        <taxon>Polyporales</taxon>
        <taxon>Polyporaceae</taxon>
        <taxon>Trametes</taxon>
    </lineage>
</organism>
<evidence type="ECO:0000313" key="2">
    <source>
        <dbReference type="EMBL" id="OSD00391.1"/>
    </source>
</evidence>
<feature type="region of interest" description="Disordered" evidence="1">
    <location>
        <begin position="155"/>
        <end position="202"/>
    </location>
</feature>
<sequence length="202" mass="21359">MLAVHALRLHGQPRPRSLVTASTWTPGLDSRCALARPLLFGCSNTLTRSACACSARRGPTTYAGVSERSPGNLVIPRCGGLASAILCARPPPYGIACDYWLFKSGARRWHESSTVRDPNAISTIAIQPQMRPSLASRPARGGRLLPARLFITPEIRGRPAPGGGSQHDDPSTTLPSGLARVRPRPHAHASASATRGFGIAAS</sequence>
<evidence type="ECO:0000256" key="1">
    <source>
        <dbReference type="SAM" id="MobiDB-lite"/>
    </source>
</evidence>
<dbReference type="EMBL" id="KZ084119">
    <property type="protein sequence ID" value="OSD00391.1"/>
    <property type="molecule type" value="Genomic_DNA"/>
</dbReference>
<protein>
    <submittedName>
        <fullName evidence="2">Uncharacterized protein</fullName>
    </submittedName>
</protein>
<dbReference type="AlphaFoldDB" id="A0A1Y2IJI1"/>
<proteinExistence type="predicted"/>
<accession>A0A1Y2IJI1</accession>
<evidence type="ECO:0000313" key="3">
    <source>
        <dbReference type="Proteomes" id="UP000193067"/>
    </source>
</evidence>
<dbReference type="Proteomes" id="UP000193067">
    <property type="component" value="Unassembled WGS sequence"/>
</dbReference>
<name>A0A1Y2IJI1_TRAC3</name>
<gene>
    <name evidence="2" type="ORF">PYCCODRAFT_702996</name>
</gene>
<reference evidence="2 3" key="1">
    <citation type="journal article" date="2015" name="Biotechnol. Biofuels">
        <title>Enhanced degradation of softwood versus hardwood by the white-rot fungus Pycnoporus coccineus.</title>
        <authorList>
            <person name="Couturier M."/>
            <person name="Navarro D."/>
            <person name="Chevret D."/>
            <person name="Henrissat B."/>
            <person name="Piumi F."/>
            <person name="Ruiz-Duenas F.J."/>
            <person name="Martinez A.T."/>
            <person name="Grigoriev I.V."/>
            <person name="Riley R."/>
            <person name="Lipzen A."/>
            <person name="Berrin J.G."/>
            <person name="Master E.R."/>
            <person name="Rosso M.N."/>
        </authorList>
    </citation>
    <scope>NUCLEOTIDE SEQUENCE [LARGE SCALE GENOMIC DNA]</scope>
    <source>
        <strain evidence="2 3">BRFM310</strain>
    </source>
</reference>